<gene>
    <name evidence="4" type="ORF">WPS_10360</name>
</gene>
<evidence type="ECO:0000256" key="1">
    <source>
        <dbReference type="SAM" id="MobiDB-lite"/>
    </source>
</evidence>
<protein>
    <recommendedName>
        <fullName evidence="3">Copper amine oxidase-like N-terminal domain-containing protein</fullName>
    </recommendedName>
</protein>
<feature type="region of interest" description="Disordered" evidence="1">
    <location>
        <begin position="189"/>
        <end position="219"/>
    </location>
</feature>
<dbReference type="EMBL" id="AP025523">
    <property type="protein sequence ID" value="BDE05760.1"/>
    <property type="molecule type" value="Genomic_DNA"/>
</dbReference>
<dbReference type="RefSeq" id="WP_317996782.1">
    <property type="nucleotide sequence ID" value="NZ_AP025523.1"/>
</dbReference>
<accession>A0AAN2C8R1</accession>
<evidence type="ECO:0000256" key="2">
    <source>
        <dbReference type="SAM" id="SignalP"/>
    </source>
</evidence>
<dbReference type="Proteomes" id="UP001317532">
    <property type="component" value="Chromosome"/>
</dbReference>
<organism evidence="4 5">
    <name type="scientific">Vulcanimicrobium alpinum</name>
    <dbReference type="NCBI Taxonomy" id="3016050"/>
    <lineage>
        <taxon>Bacteria</taxon>
        <taxon>Bacillati</taxon>
        <taxon>Vulcanimicrobiota</taxon>
        <taxon>Vulcanimicrobiia</taxon>
        <taxon>Vulcanimicrobiales</taxon>
        <taxon>Vulcanimicrobiaceae</taxon>
        <taxon>Vulcanimicrobium</taxon>
    </lineage>
</organism>
<dbReference type="Pfam" id="PF07833">
    <property type="entry name" value="Cu_amine_oxidN1"/>
    <property type="match status" value="1"/>
</dbReference>
<evidence type="ECO:0000259" key="3">
    <source>
        <dbReference type="Pfam" id="PF07833"/>
    </source>
</evidence>
<feature type="compositionally biased region" description="Pro residues" evidence="1">
    <location>
        <begin position="189"/>
        <end position="217"/>
    </location>
</feature>
<dbReference type="KEGG" id="vab:WPS_10360"/>
<dbReference type="Gene3D" id="3.30.457.10">
    <property type="entry name" value="Copper amine oxidase-like, N-terminal domain"/>
    <property type="match status" value="1"/>
</dbReference>
<dbReference type="SUPFAM" id="SSF55383">
    <property type="entry name" value="Copper amine oxidase, domain N"/>
    <property type="match status" value="1"/>
</dbReference>
<reference evidence="4 5" key="1">
    <citation type="journal article" date="2022" name="ISME Commun">
        <title>Vulcanimicrobium alpinus gen. nov. sp. nov., the first cultivated representative of the candidate phylum 'Eremiobacterota', is a metabolically versatile aerobic anoxygenic phototroph.</title>
        <authorList>
            <person name="Yabe S."/>
            <person name="Muto K."/>
            <person name="Abe K."/>
            <person name="Yokota A."/>
            <person name="Staudigel H."/>
            <person name="Tebo B.M."/>
        </authorList>
    </citation>
    <scope>NUCLEOTIDE SEQUENCE [LARGE SCALE GENOMIC DNA]</scope>
    <source>
        <strain evidence="4 5">WC8-2</strain>
    </source>
</reference>
<evidence type="ECO:0000313" key="4">
    <source>
        <dbReference type="EMBL" id="BDE05760.1"/>
    </source>
</evidence>
<keyword evidence="2" id="KW-0732">Signal</keyword>
<feature type="signal peptide" evidence="2">
    <location>
        <begin position="1"/>
        <end position="24"/>
    </location>
</feature>
<name>A0AAN2C8R1_UNVUL</name>
<feature type="domain" description="Copper amine oxidase-like N-terminal" evidence="3">
    <location>
        <begin position="86"/>
        <end position="181"/>
    </location>
</feature>
<feature type="chain" id="PRO_5042996308" description="Copper amine oxidase-like N-terminal domain-containing protein" evidence="2">
    <location>
        <begin position="25"/>
        <end position="465"/>
    </location>
</feature>
<dbReference type="InterPro" id="IPR036582">
    <property type="entry name" value="Mao_N_sf"/>
</dbReference>
<evidence type="ECO:0000313" key="5">
    <source>
        <dbReference type="Proteomes" id="UP001317532"/>
    </source>
</evidence>
<proteinExistence type="predicted"/>
<keyword evidence="5" id="KW-1185">Reference proteome</keyword>
<dbReference type="InterPro" id="IPR012854">
    <property type="entry name" value="Cu_amine_oxidase-like_N"/>
</dbReference>
<sequence>MKRLSTGLLAALVAVGIGTTSVSAAGSAQAKGNIGPFAPAQVAQAMTGSMPPADFGTPPSGEVPILFNDRHVYSKPDRLKANRVLAALVRGNTILIPLRSMFEQMGATVSYDPASKTVDVSKPGSDVKVTVGRPEVVINGESRPLDVPPEIYKGSVVVPVRVISEGMGAYVQWVPDRRIVVVRYVPQVPPSPPPSPTPTPAPVVTPTPAPTPSPSPTPVAKNPYEHFIVGDYIFSPKVYNEFSPGNTGKGGSYAARGAVEFPAFGLPWMLEGDYRSYSYPHNNDFSPNELGTVPAPCSPGGASGRVGCVTVIGGYGQTNVPSFTARDTDFDGRFALKVADPRIYIGVGYLHREENYGYPKQNGFGFGAEKLPDLDQTLSIYGSVWYYPSISGNFTFPSGAPANLVGTTAKFQQRFLKYQIGGTLNLGSSGLFLDAGFLGDTIRGKNLSPSDASHAGGYVGLGIKF</sequence>
<dbReference type="AlphaFoldDB" id="A0AAN2C8R1"/>